<dbReference type="EMBL" id="CP015970">
    <property type="protein sequence ID" value="AOZ45669.1"/>
    <property type="molecule type" value="Genomic_DNA"/>
</dbReference>
<dbReference type="Proteomes" id="UP000075221">
    <property type="component" value="Chromosome"/>
</dbReference>
<keyword evidence="2" id="KW-0812">Transmembrane</keyword>
<sequence length="133" mass="14212">MGTPHQSGSMGDELTNILMAGLTVLFALILTFRGAGTVAAFLSGAAQPGAGITDGLAVLFDQSNSGKGLHIVIPAILDAPDAVVTTSERPDNPTATLRYAGKLLHLGIGRTHRRDHHHPHPRQQHHRHQQNNR</sequence>
<evidence type="ECO:0000313" key="4">
    <source>
        <dbReference type="EMBL" id="AOZ45669.1"/>
    </source>
</evidence>
<gene>
    <name evidence="4" type="ORF">A8L58_01880</name>
    <name evidence="3" type="ORF">AXH35_00410</name>
</gene>
<keyword evidence="2" id="KW-0472">Membrane</keyword>
<name>A0AAC8YCW2_9ACTN</name>
<dbReference type="Proteomes" id="UP000178666">
    <property type="component" value="Chromosome"/>
</dbReference>
<evidence type="ECO:0000313" key="3">
    <source>
        <dbReference type="EMBL" id="AMS04173.1"/>
    </source>
</evidence>
<dbReference type="RefSeq" id="WP_062818762.1">
    <property type="nucleotide sequence ID" value="NZ_CP014352.1"/>
</dbReference>
<accession>A0AAC8YCW2</accession>
<reference evidence="3 5" key="2">
    <citation type="submission" date="2016-02" db="EMBL/GenBank/DDBJ databases">
        <title>Complete Genome Sequence of Propionibacterium acidipropionici ATCC 55737.</title>
        <authorList>
            <person name="Luna Flores C.H."/>
            <person name="Nielsen L.K."/>
            <person name="Marcellin E."/>
        </authorList>
    </citation>
    <scope>NUCLEOTIDE SEQUENCE [LARGE SCALE GENOMIC DNA]</scope>
    <source>
        <strain evidence="3 5">ATCC 55737</strain>
    </source>
</reference>
<dbReference type="EMBL" id="CP014352">
    <property type="protein sequence ID" value="AMS04173.1"/>
    <property type="molecule type" value="Genomic_DNA"/>
</dbReference>
<dbReference type="AlphaFoldDB" id="A0AAC8YCW2"/>
<reference evidence="4 6" key="1">
    <citation type="journal article" date="2016" name="Plant Dis.">
        <title>Improved production of propionic acid using genome shuffling.</title>
        <authorList>
            <person name="Luna-Flores C.H."/>
            <person name="Palfreyman R.W."/>
            <person name="Kromer J.O."/>
            <person name="Nielsen L.K."/>
            <person name="Marcellin E."/>
        </authorList>
    </citation>
    <scope>NUCLEOTIDE SEQUENCE [LARGE SCALE GENOMIC DNA]</scope>
    <source>
        <strain evidence="4 6">F3E8</strain>
    </source>
</reference>
<evidence type="ECO:0000256" key="2">
    <source>
        <dbReference type="SAM" id="Phobius"/>
    </source>
</evidence>
<proteinExistence type="predicted"/>
<keyword evidence="6" id="KW-1185">Reference proteome</keyword>
<evidence type="ECO:0000256" key="1">
    <source>
        <dbReference type="SAM" id="MobiDB-lite"/>
    </source>
</evidence>
<protein>
    <submittedName>
        <fullName evidence="3">Uncharacterized protein</fullName>
    </submittedName>
</protein>
<feature type="transmembrane region" description="Helical" evidence="2">
    <location>
        <begin position="14"/>
        <end position="32"/>
    </location>
</feature>
<feature type="region of interest" description="Disordered" evidence="1">
    <location>
        <begin position="111"/>
        <end position="133"/>
    </location>
</feature>
<evidence type="ECO:0000313" key="5">
    <source>
        <dbReference type="Proteomes" id="UP000075221"/>
    </source>
</evidence>
<keyword evidence="2" id="KW-1133">Transmembrane helix</keyword>
<evidence type="ECO:0000313" key="6">
    <source>
        <dbReference type="Proteomes" id="UP000178666"/>
    </source>
</evidence>
<organism evidence="3 5">
    <name type="scientific">Acidipropionibacterium acidipropionici</name>
    <dbReference type="NCBI Taxonomy" id="1748"/>
    <lineage>
        <taxon>Bacteria</taxon>
        <taxon>Bacillati</taxon>
        <taxon>Actinomycetota</taxon>
        <taxon>Actinomycetes</taxon>
        <taxon>Propionibacteriales</taxon>
        <taxon>Propionibacteriaceae</taxon>
        <taxon>Acidipropionibacterium</taxon>
    </lineage>
</organism>